<gene>
    <name evidence="1" type="ORF">LEP1GSC150_5579</name>
</gene>
<dbReference type="EMBL" id="AFMD02000102">
    <property type="protein sequence ID" value="EMG23474.1"/>
    <property type="molecule type" value="Genomic_DNA"/>
</dbReference>
<proteinExistence type="predicted"/>
<evidence type="ECO:0000313" key="1">
    <source>
        <dbReference type="EMBL" id="EMG23474.1"/>
    </source>
</evidence>
<dbReference type="AlphaFoldDB" id="M3HGM5"/>
<protein>
    <submittedName>
        <fullName evidence="1">Uncharacterized protein</fullName>
    </submittedName>
</protein>
<sequence length="47" mass="5610">MIFYRKIRLYKTNFLYRYNKEAVLNVGTTSFLITSAYPPKILIFTSL</sequence>
<name>M3HGM5_LEPIT</name>
<accession>M3HGM5</accession>
<comment type="caution">
    <text evidence="1">The sequence shown here is derived from an EMBL/GenBank/DDBJ whole genome shotgun (WGS) entry which is preliminary data.</text>
</comment>
<dbReference type="Proteomes" id="UP000011778">
    <property type="component" value="Unassembled WGS sequence"/>
</dbReference>
<reference evidence="1 2" key="1">
    <citation type="submission" date="2013-02" db="EMBL/GenBank/DDBJ databases">
        <authorList>
            <person name="Harkins D.M."/>
            <person name="Durkin A.S."/>
            <person name="Brinkac L.M."/>
            <person name="Haft D.H."/>
            <person name="Selengut J.D."/>
            <person name="Sanka R."/>
            <person name="DePew J."/>
            <person name="Purushe J."/>
            <person name="Tulsiani S.M."/>
            <person name="Graham G.C."/>
            <person name="Burns M.-A."/>
            <person name="Dohnt M.F."/>
            <person name="Smythe L.D."/>
            <person name="McKay D.B."/>
            <person name="Craig S.B."/>
            <person name="Vinetz J.M."/>
            <person name="Sutton G.G."/>
            <person name="Nierman W.C."/>
            <person name="Fouts D.E."/>
        </authorList>
    </citation>
    <scope>NUCLEOTIDE SEQUENCE [LARGE SCALE GENOMIC DNA]</scope>
    <source>
        <strain evidence="1 2">LT2050</strain>
    </source>
</reference>
<evidence type="ECO:0000313" key="2">
    <source>
        <dbReference type="Proteomes" id="UP000011778"/>
    </source>
</evidence>
<organism evidence="1 2">
    <name type="scientific">Leptospira interrogans serovar Copenhageni str. LT2050</name>
    <dbReference type="NCBI Taxonomy" id="1001598"/>
    <lineage>
        <taxon>Bacteria</taxon>
        <taxon>Pseudomonadati</taxon>
        <taxon>Spirochaetota</taxon>
        <taxon>Spirochaetia</taxon>
        <taxon>Leptospirales</taxon>
        <taxon>Leptospiraceae</taxon>
        <taxon>Leptospira</taxon>
    </lineage>
</organism>